<sequence length="237" mass="25571">MSVLAKFVPGPGRGPIYCEYRYVRERNEGEDDLEGRLAEPKSSLPLGTRICLLLATGFGTGLSPIAPGTVGSLLGPPLVWGVQYFLPIWAYWPVAGLVLVGGTIVCEIAARHLRLDDPPAVVIDEIAAFFIVYALVPVTPATAVIGFALFRLFDISKVWPVSLMEDFHGGVGIMLDDLVAGFYAGLVLTGIFVATGTVGPITDDRTSTLPHRSAVATLQFEDYEFGGEDQKHAREDY</sequence>
<keyword evidence="4" id="KW-1185">Reference proteome</keyword>
<dbReference type="SUPFAM" id="SSF101307">
    <property type="entry name" value="YutG-like"/>
    <property type="match status" value="1"/>
</dbReference>
<dbReference type="PANTHER" id="PTHR36305:SF1">
    <property type="entry name" value="PHOSPHATIDYLGLYCEROPHOSPHATASE A"/>
    <property type="match status" value="1"/>
</dbReference>
<keyword evidence="3" id="KW-0378">Hydrolase</keyword>
<keyword evidence="1" id="KW-0472">Membrane</keyword>
<dbReference type="InterPro" id="IPR026037">
    <property type="entry name" value="PgpA"/>
</dbReference>
<evidence type="ECO:0000313" key="4">
    <source>
        <dbReference type="Proteomes" id="UP000317318"/>
    </source>
</evidence>
<dbReference type="AlphaFoldDB" id="A0A517R1G2"/>
<dbReference type="PANTHER" id="PTHR36305">
    <property type="entry name" value="PHOSPHATIDYLGLYCEROPHOSPHATASE A"/>
    <property type="match status" value="1"/>
</dbReference>
<feature type="domain" description="YutG/PgpA" evidence="2">
    <location>
        <begin position="54"/>
        <end position="191"/>
    </location>
</feature>
<gene>
    <name evidence="3" type="primary">pgpA</name>
    <name evidence="3" type="ORF">Pan189_21210</name>
</gene>
<accession>A0A517R1G2</accession>
<protein>
    <submittedName>
        <fullName evidence="3">Phosphatidylglycerophosphatase A</fullName>
        <ecNumber evidence="3">3.1.3.27</ecNumber>
    </submittedName>
</protein>
<dbReference type="GO" id="GO:0006629">
    <property type="term" value="P:lipid metabolic process"/>
    <property type="evidence" value="ECO:0007669"/>
    <property type="project" value="InterPro"/>
</dbReference>
<organism evidence="3 4">
    <name type="scientific">Stratiformator vulcanicus</name>
    <dbReference type="NCBI Taxonomy" id="2527980"/>
    <lineage>
        <taxon>Bacteria</taxon>
        <taxon>Pseudomonadati</taxon>
        <taxon>Planctomycetota</taxon>
        <taxon>Planctomycetia</taxon>
        <taxon>Planctomycetales</taxon>
        <taxon>Planctomycetaceae</taxon>
        <taxon>Stratiformator</taxon>
    </lineage>
</organism>
<dbReference type="InterPro" id="IPR036681">
    <property type="entry name" value="PgpA-like_sf"/>
</dbReference>
<reference evidence="3 4" key="1">
    <citation type="submission" date="2019-02" db="EMBL/GenBank/DDBJ databases">
        <title>Deep-cultivation of Planctomycetes and their phenomic and genomic characterization uncovers novel biology.</title>
        <authorList>
            <person name="Wiegand S."/>
            <person name="Jogler M."/>
            <person name="Boedeker C."/>
            <person name="Pinto D."/>
            <person name="Vollmers J."/>
            <person name="Rivas-Marin E."/>
            <person name="Kohn T."/>
            <person name="Peeters S.H."/>
            <person name="Heuer A."/>
            <person name="Rast P."/>
            <person name="Oberbeckmann S."/>
            <person name="Bunk B."/>
            <person name="Jeske O."/>
            <person name="Meyerdierks A."/>
            <person name="Storesund J.E."/>
            <person name="Kallscheuer N."/>
            <person name="Luecker S."/>
            <person name="Lage O.M."/>
            <person name="Pohl T."/>
            <person name="Merkel B.J."/>
            <person name="Hornburger P."/>
            <person name="Mueller R.-W."/>
            <person name="Bruemmer F."/>
            <person name="Labrenz M."/>
            <person name="Spormann A.M."/>
            <person name="Op den Camp H."/>
            <person name="Overmann J."/>
            <person name="Amann R."/>
            <person name="Jetten M.S.M."/>
            <person name="Mascher T."/>
            <person name="Medema M.H."/>
            <person name="Devos D.P."/>
            <person name="Kaster A.-K."/>
            <person name="Ovreas L."/>
            <person name="Rohde M."/>
            <person name="Galperin M.Y."/>
            <person name="Jogler C."/>
        </authorList>
    </citation>
    <scope>NUCLEOTIDE SEQUENCE [LARGE SCALE GENOMIC DNA]</scope>
    <source>
        <strain evidence="3 4">Pan189</strain>
    </source>
</reference>
<dbReference type="Pfam" id="PF04608">
    <property type="entry name" value="PgpA"/>
    <property type="match status" value="1"/>
</dbReference>
<keyword evidence="1" id="KW-1133">Transmembrane helix</keyword>
<evidence type="ECO:0000259" key="2">
    <source>
        <dbReference type="Pfam" id="PF04608"/>
    </source>
</evidence>
<dbReference type="OrthoDB" id="9804091at2"/>
<feature type="transmembrane region" description="Helical" evidence="1">
    <location>
        <begin position="50"/>
        <end position="70"/>
    </location>
</feature>
<keyword evidence="1" id="KW-0812">Transmembrane</keyword>
<evidence type="ECO:0000313" key="3">
    <source>
        <dbReference type="EMBL" id="QDT37739.1"/>
    </source>
</evidence>
<name>A0A517R1G2_9PLAN</name>
<dbReference type="EC" id="3.1.3.27" evidence="3"/>
<feature type="transmembrane region" description="Helical" evidence="1">
    <location>
        <begin position="180"/>
        <end position="202"/>
    </location>
</feature>
<dbReference type="CDD" id="cd06971">
    <property type="entry name" value="PgpA"/>
    <property type="match status" value="1"/>
</dbReference>
<dbReference type="InterPro" id="IPR007686">
    <property type="entry name" value="YutG/PgpA"/>
</dbReference>
<proteinExistence type="predicted"/>
<feature type="transmembrane region" description="Helical" evidence="1">
    <location>
        <begin position="90"/>
        <end position="110"/>
    </location>
</feature>
<dbReference type="Proteomes" id="UP000317318">
    <property type="component" value="Chromosome"/>
</dbReference>
<feature type="transmembrane region" description="Helical" evidence="1">
    <location>
        <begin position="130"/>
        <end position="153"/>
    </location>
</feature>
<dbReference type="GO" id="GO:0008962">
    <property type="term" value="F:phosphatidylglycerophosphatase activity"/>
    <property type="evidence" value="ECO:0007669"/>
    <property type="project" value="UniProtKB-EC"/>
</dbReference>
<dbReference type="KEGG" id="svp:Pan189_21210"/>
<dbReference type="EMBL" id="CP036268">
    <property type="protein sequence ID" value="QDT37739.1"/>
    <property type="molecule type" value="Genomic_DNA"/>
</dbReference>
<evidence type="ECO:0000256" key="1">
    <source>
        <dbReference type="SAM" id="Phobius"/>
    </source>
</evidence>